<keyword evidence="3" id="KW-0408">Iron</keyword>
<dbReference type="SUPFAM" id="SSF53474">
    <property type="entry name" value="alpha/beta-Hydrolases"/>
    <property type="match status" value="1"/>
</dbReference>
<sequence length="589" mass="64125">SAAPRSSGGPPIVHACAVACPSGISVASVPDMLPGYAAKLSDEGDAIRARYLGFHPDSAARRRIYEEASLSGRLPLPGPTLLVTGSEDVDVPAKLLGDFHASCAAVAPAEAPVELLEVYGGDHYNLITAGDKMWHQVARKLTAMLQENCGWELPPYLEDYDVTEERGFLPAPDPLQSSVANLPPDFPVGEAGILEAWEACVAELPSNLCAGTVRWRIAALPEPKIGGSGDLAAWQLLLLADEARAERALLLLSWIGHAWVWGEADISHSLPANIAVPWTEVARILGRPAILTYYSFNAFNWRRLDGDGPIGLGNICRLNNFLGGQDEEWFSTVHVAIEALAGRGLAASVDAQRTVARGADGAGHEERSAWHSRLAEEVQGIAETIESMVAVLRRMKERCDPYIYYMRVRVFMKGWTADELPDGMEYSGVPSAGAGSKDSPWRRERFYGETGAQSSVVPAFDAALGLAMSEDPLSPYLVAMRGYMPPKHSDFISRLESGPSVRGVVLQAVEQHAGRPNSAGAERLVQAYNRCVQGLSTFRSVHFELAFAFVRKWDERKDEEIKGTGGTPFMPYLKKHRSATRELLVEWPK</sequence>
<dbReference type="Proteomes" id="UP001189429">
    <property type="component" value="Unassembled WGS sequence"/>
</dbReference>
<evidence type="ECO:0000256" key="1">
    <source>
        <dbReference type="ARBA" id="ARBA00007119"/>
    </source>
</evidence>
<dbReference type="PANTHER" id="PTHR28657:SF5">
    <property type="entry name" value="INDOLEAMINE 2,3-DIOXYGENASE"/>
    <property type="match status" value="1"/>
</dbReference>
<dbReference type="PANTHER" id="PTHR28657">
    <property type="entry name" value="INDOLEAMINE 2,3-DIOXYGENASE"/>
    <property type="match status" value="1"/>
</dbReference>
<dbReference type="SUPFAM" id="SSF140959">
    <property type="entry name" value="Indolic compounds 2,3-dioxygenase-like"/>
    <property type="match status" value="1"/>
</dbReference>
<dbReference type="InterPro" id="IPR000898">
    <property type="entry name" value="Indolamine_dOase"/>
</dbReference>
<reference evidence="4" key="1">
    <citation type="submission" date="2023-10" db="EMBL/GenBank/DDBJ databases">
        <authorList>
            <person name="Chen Y."/>
            <person name="Shah S."/>
            <person name="Dougan E. K."/>
            <person name="Thang M."/>
            <person name="Chan C."/>
        </authorList>
    </citation>
    <scope>NUCLEOTIDE SEQUENCE [LARGE SCALE GENOMIC DNA]</scope>
</reference>
<evidence type="ECO:0000313" key="5">
    <source>
        <dbReference type="Proteomes" id="UP001189429"/>
    </source>
</evidence>
<dbReference type="Pfam" id="PF01231">
    <property type="entry name" value="IDO"/>
    <property type="match status" value="1"/>
</dbReference>
<keyword evidence="2" id="KW-0479">Metal-binding</keyword>
<gene>
    <name evidence="4" type="ORF">PCOR1329_LOCUS43462</name>
</gene>
<organism evidence="4 5">
    <name type="scientific">Prorocentrum cordatum</name>
    <dbReference type="NCBI Taxonomy" id="2364126"/>
    <lineage>
        <taxon>Eukaryota</taxon>
        <taxon>Sar</taxon>
        <taxon>Alveolata</taxon>
        <taxon>Dinophyceae</taxon>
        <taxon>Prorocentrales</taxon>
        <taxon>Prorocentraceae</taxon>
        <taxon>Prorocentrum</taxon>
    </lineage>
</organism>
<dbReference type="Gene3D" id="1.20.58.480">
    <property type="match status" value="1"/>
</dbReference>
<dbReference type="EMBL" id="CAUYUJ010015224">
    <property type="protein sequence ID" value="CAK0851287.1"/>
    <property type="molecule type" value="Genomic_DNA"/>
</dbReference>
<evidence type="ECO:0000313" key="4">
    <source>
        <dbReference type="EMBL" id="CAK0851287.1"/>
    </source>
</evidence>
<dbReference type="InterPro" id="IPR029058">
    <property type="entry name" value="AB_hydrolase_fold"/>
</dbReference>
<dbReference type="Gene3D" id="3.40.50.1820">
    <property type="entry name" value="alpha/beta hydrolase"/>
    <property type="match status" value="1"/>
</dbReference>
<dbReference type="InterPro" id="IPR037217">
    <property type="entry name" value="Trp/Indoleamine_2_3_dOase-like"/>
</dbReference>
<name>A0ABN9TY77_9DINO</name>
<comment type="caution">
    <text evidence="4">The sequence shown here is derived from an EMBL/GenBank/DDBJ whole genome shotgun (WGS) entry which is preliminary data.</text>
</comment>
<protein>
    <submittedName>
        <fullName evidence="4">Uncharacterized protein</fullName>
    </submittedName>
</protein>
<feature type="non-terminal residue" evidence="4">
    <location>
        <position position="1"/>
    </location>
</feature>
<comment type="similarity">
    <text evidence="1">Belongs to the indoleamine 2,3-dioxygenase family.</text>
</comment>
<accession>A0ABN9TY77</accession>
<proteinExistence type="inferred from homology"/>
<evidence type="ECO:0000256" key="2">
    <source>
        <dbReference type="ARBA" id="ARBA00022723"/>
    </source>
</evidence>
<keyword evidence="5" id="KW-1185">Reference proteome</keyword>
<evidence type="ECO:0000256" key="3">
    <source>
        <dbReference type="ARBA" id="ARBA00023004"/>
    </source>
</evidence>